<feature type="domain" description="WDHD1 first WD40" evidence="4">
    <location>
        <begin position="9"/>
        <end position="230"/>
    </location>
</feature>
<organism evidence="5">
    <name type="scientific">Timema shepardi</name>
    <name type="common">Walking stick</name>
    <dbReference type="NCBI Taxonomy" id="629360"/>
    <lineage>
        <taxon>Eukaryota</taxon>
        <taxon>Metazoa</taxon>
        <taxon>Ecdysozoa</taxon>
        <taxon>Arthropoda</taxon>
        <taxon>Hexapoda</taxon>
        <taxon>Insecta</taxon>
        <taxon>Pterygota</taxon>
        <taxon>Neoptera</taxon>
        <taxon>Polyneoptera</taxon>
        <taxon>Phasmatodea</taxon>
        <taxon>Timematodea</taxon>
        <taxon>Timematoidea</taxon>
        <taxon>Timematidae</taxon>
        <taxon>Timema</taxon>
    </lineage>
</organism>
<dbReference type="PROSITE" id="PS00678">
    <property type="entry name" value="WD_REPEATS_1"/>
    <property type="match status" value="1"/>
</dbReference>
<accession>A0A7R9G2V4</accession>
<dbReference type="GO" id="GO:0006261">
    <property type="term" value="P:DNA-templated DNA replication"/>
    <property type="evidence" value="ECO:0007669"/>
    <property type="project" value="TreeGrafter"/>
</dbReference>
<dbReference type="InterPro" id="IPR036322">
    <property type="entry name" value="WD40_repeat_dom_sf"/>
</dbReference>
<dbReference type="AlphaFoldDB" id="A0A7R9G2V4"/>
<keyword evidence="1 3" id="KW-0853">WD repeat</keyword>
<dbReference type="SMART" id="SM00320">
    <property type="entry name" value="WD40"/>
    <property type="match status" value="4"/>
</dbReference>
<dbReference type="GO" id="GO:0003682">
    <property type="term" value="F:chromatin binding"/>
    <property type="evidence" value="ECO:0007669"/>
    <property type="project" value="TreeGrafter"/>
</dbReference>
<dbReference type="SUPFAM" id="SSF50978">
    <property type="entry name" value="WD40 repeat-like"/>
    <property type="match status" value="1"/>
</dbReference>
<dbReference type="PANTHER" id="PTHR19932">
    <property type="entry name" value="WD REPEAT AND HMG-BOX DNA BINDING PROTEIN"/>
    <property type="match status" value="1"/>
</dbReference>
<feature type="repeat" description="WD" evidence="3">
    <location>
        <begin position="9"/>
        <end position="40"/>
    </location>
</feature>
<evidence type="ECO:0000313" key="5">
    <source>
        <dbReference type="EMBL" id="CAD7263728.1"/>
    </source>
</evidence>
<keyword evidence="2" id="KW-0677">Repeat</keyword>
<gene>
    <name evidence="5" type="ORF">TSIB3V08_LOCUS7799</name>
</gene>
<dbReference type="PANTHER" id="PTHR19932:SF10">
    <property type="entry name" value="WD REPEAT AND HMG-BOX DNA-BINDING PROTEIN 1"/>
    <property type="match status" value="1"/>
</dbReference>
<dbReference type="PROSITE" id="PS50082">
    <property type="entry name" value="WD_REPEATS_2"/>
    <property type="match status" value="2"/>
</dbReference>
<evidence type="ECO:0000256" key="3">
    <source>
        <dbReference type="PROSITE-ProRule" id="PRU00221"/>
    </source>
</evidence>
<dbReference type="Pfam" id="PF00400">
    <property type="entry name" value="WD40"/>
    <property type="match status" value="1"/>
</dbReference>
<dbReference type="InterPro" id="IPR019775">
    <property type="entry name" value="WD40_repeat_CS"/>
</dbReference>
<dbReference type="GO" id="GO:0000278">
    <property type="term" value="P:mitotic cell cycle"/>
    <property type="evidence" value="ECO:0007669"/>
    <property type="project" value="TreeGrafter"/>
</dbReference>
<dbReference type="InterPro" id="IPR015943">
    <property type="entry name" value="WD40/YVTN_repeat-like_dom_sf"/>
</dbReference>
<dbReference type="GO" id="GO:0006281">
    <property type="term" value="P:DNA repair"/>
    <property type="evidence" value="ECO:0007669"/>
    <property type="project" value="TreeGrafter"/>
</dbReference>
<dbReference type="InterPro" id="IPR001680">
    <property type="entry name" value="WD40_rpt"/>
</dbReference>
<dbReference type="InterPro" id="IPR057646">
    <property type="entry name" value="WD40_WDHD1_1st"/>
</dbReference>
<evidence type="ECO:0000256" key="1">
    <source>
        <dbReference type="ARBA" id="ARBA00022574"/>
    </source>
</evidence>
<proteinExistence type="predicted"/>
<sequence>MPVNKRPMRYAHSDGHTDVCYSEDGKYLITGGNDGDIRLWMGLEDDDPTSHCVGERALAVKQMGKRLFVGTDNNTVQAYTFPEVEPDGIITRFGAPVTHISVSKDGNTIAAASEDMEVHIYDVALQKSTVIASHTGPVFGVELDPKLEFVASCSGDGTVRVWNLSQNKLGHSWKCVPICNSFLLTKVLGRPSWLPSTGELLALPNGKQVCLYKRGTWEQMTTLTNAQVEKIHLQHLGTSYMIYPLLLIHTLYLHMLASSFDPHSSAQHAQNNEFSIVTFSPCGKYLAGCTIGGDICVWDIKQESCVMHEVIKNKNQVCALAWNPSGSGELGYCDLTGQLGTIEGCIPVELNSNLDGSLKRVRSGNCALHKTCTAE</sequence>
<dbReference type="Gene3D" id="2.130.10.10">
    <property type="entry name" value="YVTN repeat-like/Quinoprotein amine dehydrogenase"/>
    <property type="match status" value="2"/>
</dbReference>
<evidence type="ECO:0000256" key="2">
    <source>
        <dbReference type="ARBA" id="ARBA00022737"/>
    </source>
</evidence>
<dbReference type="GO" id="GO:0043596">
    <property type="term" value="C:nuclear replication fork"/>
    <property type="evidence" value="ECO:0007669"/>
    <property type="project" value="TreeGrafter"/>
</dbReference>
<dbReference type="PROSITE" id="PS50294">
    <property type="entry name" value="WD_REPEATS_REGION"/>
    <property type="match status" value="2"/>
</dbReference>
<evidence type="ECO:0000259" key="4">
    <source>
        <dbReference type="Pfam" id="PF24817"/>
    </source>
</evidence>
<reference evidence="5" key="1">
    <citation type="submission" date="2020-11" db="EMBL/GenBank/DDBJ databases">
        <authorList>
            <person name="Tran Van P."/>
        </authorList>
    </citation>
    <scope>NUCLEOTIDE SEQUENCE</scope>
</reference>
<protein>
    <recommendedName>
        <fullName evidence="4">WDHD1 first WD40 domain-containing protein</fullName>
    </recommendedName>
</protein>
<dbReference type="EMBL" id="OC003796">
    <property type="protein sequence ID" value="CAD7263728.1"/>
    <property type="molecule type" value="Genomic_DNA"/>
</dbReference>
<feature type="repeat" description="WD" evidence="3">
    <location>
        <begin position="131"/>
        <end position="172"/>
    </location>
</feature>
<name>A0A7R9G2V4_TIMSH</name>
<dbReference type="Pfam" id="PF24817">
    <property type="entry name" value="WD40_WDHD1_1st"/>
    <property type="match status" value="1"/>
</dbReference>